<dbReference type="AlphaFoldDB" id="A0AAV7VVX2"/>
<sequence>MLQTRGIDRATEKEALPEALREVVPEETSGLGPGVTHKAVAAWGTEGRPGGGDLRTVLRVCRGPEVPEEPKDMWKARGQSVLSRGGGQGGRHFPFPSLFLPRPGARGAGPGEREH</sequence>
<comment type="caution">
    <text evidence="2">The sequence shown here is derived from an EMBL/GenBank/DDBJ whole genome shotgun (WGS) entry which is preliminary data.</text>
</comment>
<evidence type="ECO:0000313" key="3">
    <source>
        <dbReference type="Proteomes" id="UP001066276"/>
    </source>
</evidence>
<gene>
    <name evidence="2" type="ORF">NDU88_000371</name>
</gene>
<dbReference type="Proteomes" id="UP001066276">
    <property type="component" value="Chromosome 1_2"/>
</dbReference>
<evidence type="ECO:0000256" key="1">
    <source>
        <dbReference type="SAM" id="MobiDB-lite"/>
    </source>
</evidence>
<evidence type="ECO:0000313" key="2">
    <source>
        <dbReference type="EMBL" id="KAJ1204936.1"/>
    </source>
</evidence>
<feature type="region of interest" description="Disordered" evidence="1">
    <location>
        <begin position="1"/>
        <end position="36"/>
    </location>
</feature>
<keyword evidence="3" id="KW-1185">Reference proteome</keyword>
<accession>A0AAV7VVX2</accession>
<feature type="region of interest" description="Disordered" evidence="1">
    <location>
        <begin position="80"/>
        <end position="115"/>
    </location>
</feature>
<organism evidence="2 3">
    <name type="scientific">Pleurodeles waltl</name>
    <name type="common">Iberian ribbed newt</name>
    <dbReference type="NCBI Taxonomy" id="8319"/>
    <lineage>
        <taxon>Eukaryota</taxon>
        <taxon>Metazoa</taxon>
        <taxon>Chordata</taxon>
        <taxon>Craniata</taxon>
        <taxon>Vertebrata</taxon>
        <taxon>Euteleostomi</taxon>
        <taxon>Amphibia</taxon>
        <taxon>Batrachia</taxon>
        <taxon>Caudata</taxon>
        <taxon>Salamandroidea</taxon>
        <taxon>Salamandridae</taxon>
        <taxon>Pleurodelinae</taxon>
        <taxon>Pleurodeles</taxon>
    </lineage>
</organism>
<protein>
    <submittedName>
        <fullName evidence="2">Uncharacterized protein</fullName>
    </submittedName>
</protein>
<feature type="compositionally biased region" description="Basic and acidic residues" evidence="1">
    <location>
        <begin position="1"/>
        <end position="24"/>
    </location>
</feature>
<name>A0AAV7VVX2_PLEWA</name>
<reference evidence="2" key="1">
    <citation type="journal article" date="2022" name="bioRxiv">
        <title>Sequencing and chromosome-scale assembly of the giantPleurodeles waltlgenome.</title>
        <authorList>
            <person name="Brown T."/>
            <person name="Elewa A."/>
            <person name="Iarovenko S."/>
            <person name="Subramanian E."/>
            <person name="Araus A.J."/>
            <person name="Petzold A."/>
            <person name="Susuki M."/>
            <person name="Suzuki K.-i.T."/>
            <person name="Hayashi T."/>
            <person name="Toyoda A."/>
            <person name="Oliveira C."/>
            <person name="Osipova E."/>
            <person name="Leigh N.D."/>
            <person name="Simon A."/>
            <person name="Yun M.H."/>
        </authorList>
    </citation>
    <scope>NUCLEOTIDE SEQUENCE</scope>
    <source>
        <strain evidence="2">20211129_DDA</strain>
        <tissue evidence="2">Liver</tissue>
    </source>
</reference>
<feature type="compositionally biased region" description="Gly residues" evidence="1">
    <location>
        <begin position="106"/>
        <end position="115"/>
    </location>
</feature>
<dbReference type="EMBL" id="JANPWB010000002">
    <property type="protein sequence ID" value="KAJ1204936.1"/>
    <property type="molecule type" value="Genomic_DNA"/>
</dbReference>
<proteinExistence type="predicted"/>